<sequence>MSSAALKKIPDWVWWSLCPVFGALTIAYAGYKTKTDRWIQIGGGMGAIVFLASLAGWSWLVYLAIPIQFGLAMNIKNPYLIKSAPRGAILPSDRQTAQLIADIRGKVDINKCTKDDLVHILGLPIAYSNNIEAIKAEGYMFTHIEELTSLADVPEKYCEAIEPMVAFNYYEKDDDPIDWQRLNILPRSELIELGLDPDSATVICNERQLHGAYRSLVEVKRRTGLPIALYKHLI</sequence>
<dbReference type="RefSeq" id="WP_106300769.1">
    <property type="nucleotide sequence ID" value="NZ_PVWO01000034.1"/>
</dbReference>
<dbReference type="Pfam" id="PF12836">
    <property type="entry name" value="HHH_3"/>
    <property type="match status" value="1"/>
</dbReference>
<dbReference type="SUPFAM" id="SSF81585">
    <property type="entry name" value="PsbU/PolX domain-like"/>
    <property type="match status" value="1"/>
</dbReference>
<dbReference type="EMBL" id="PVWO01000034">
    <property type="protein sequence ID" value="PSB58462.1"/>
    <property type="molecule type" value="Genomic_DNA"/>
</dbReference>
<feature type="transmembrane region" description="Helical" evidence="1">
    <location>
        <begin position="43"/>
        <end position="65"/>
    </location>
</feature>
<dbReference type="AlphaFoldDB" id="A0A2T1GKU5"/>
<evidence type="ECO:0000256" key="1">
    <source>
        <dbReference type="SAM" id="Phobius"/>
    </source>
</evidence>
<evidence type="ECO:0000313" key="3">
    <source>
        <dbReference type="Proteomes" id="UP000238937"/>
    </source>
</evidence>
<dbReference type="Proteomes" id="UP000238937">
    <property type="component" value="Unassembled WGS sequence"/>
</dbReference>
<feature type="transmembrane region" description="Helical" evidence="1">
    <location>
        <begin position="12"/>
        <end position="31"/>
    </location>
</feature>
<keyword evidence="1" id="KW-0812">Transmembrane</keyword>
<keyword evidence="1" id="KW-1133">Transmembrane helix</keyword>
<reference evidence="2 3" key="1">
    <citation type="submission" date="2018-03" db="EMBL/GenBank/DDBJ databases">
        <title>The ancient ancestry and fast evolution of plastids.</title>
        <authorList>
            <person name="Moore K.R."/>
            <person name="Magnabosco C."/>
            <person name="Momper L."/>
            <person name="Gold D.A."/>
            <person name="Bosak T."/>
            <person name="Fournier G.P."/>
        </authorList>
    </citation>
    <scope>NUCLEOTIDE SEQUENCE [LARGE SCALE GENOMIC DNA]</scope>
    <source>
        <strain evidence="2 3">CCALA 037</strain>
    </source>
</reference>
<protein>
    <recommendedName>
        <fullName evidence="4">ComEA protein</fullName>
    </recommendedName>
</protein>
<proteinExistence type="predicted"/>
<keyword evidence="3" id="KW-1185">Reference proteome</keyword>
<comment type="caution">
    <text evidence="2">The sequence shown here is derived from an EMBL/GenBank/DDBJ whole genome shotgun (WGS) entry which is preliminary data.</text>
</comment>
<accession>A0A2T1GKU5</accession>
<gene>
    <name evidence="2" type="ORF">C7B77_04590</name>
</gene>
<evidence type="ECO:0008006" key="4">
    <source>
        <dbReference type="Google" id="ProtNLM"/>
    </source>
</evidence>
<evidence type="ECO:0000313" key="2">
    <source>
        <dbReference type="EMBL" id="PSB58462.1"/>
    </source>
</evidence>
<keyword evidence="1" id="KW-0472">Membrane</keyword>
<name>A0A2T1GKU5_9CYAN</name>
<dbReference type="OrthoDB" id="421825at2"/>
<organism evidence="2 3">
    <name type="scientific">Chamaesiphon polymorphus CCALA 037</name>
    <dbReference type="NCBI Taxonomy" id="2107692"/>
    <lineage>
        <taxon>Bacteria</taxon>
        <taxon>Bacillati</taxon>
        <taxon>Cyanobacteriota</taxon>
        <taxon>Cyanophyceae</taxon>
        <taxon>Gomontiellales</taxon>
        <taxon>Chamaesiphonaceae</taxon>
        <taxon>Chamaesiphon</taxon>
    </lineage>
</organism>